<dbReference type="Gene3D" id="1.20.58.80">
    <property type="entry name" value="Phosphotransferase system, lactose/cellobiose-type IIA subunit"/>
    <property type="match status" value="1"/>
</dbReference>
<name>A0A2G8LBH0_STIJA</name>
<dbReference type="OrthoDB" id="1278353at2759"/>
<protein>
    <submittedName>
        <fullName evidence="3">Putative ribosomal protein S6 kinase delta-1</fullName>
    </submittedName>
</protein>
<evidence type="ECO:0000313" key="4">
    <source>
        <dbReference type="Proteomes" id="UP000230750"/>
    </source>
</evidence>
<keyword evidence="3" id="KW-0808">Transferase</keyword>
<dbReference type="SMART" id="SM00745">
    <property type="entry name" value="MIT"/>
    <property type="match status" value="1"/>
</dbReference>
<evidence type="ECO:0000313" key="3">
    <source>
        <dbReference type="EMBL" id="PIK57510.1"/>
    </source>
</evidence>
<reference evidence="3 4" key="1">
    <citation type="journal article" date="2017" name="PLoS Biol.">
        <title>The sea cucumber genome provides insights into morphological evolution and visceral regeneration.</title>
        <authorList>
            <person name="Zhang X."/>
            <person name="Sun L."/>
            <person name="Yuan J."/>
            <person name="Sun Y."/>
            <person name="Gao Y."/>
            <person name="Zhang L."/>
            <person name="Li S."/>
            <person name="Dai H."/>
            <person name="Hamel J.F."/>
            <person name="Liu C."/>
            <person name="Yu Y."/>
            <person name="Liu S."/>
            <person name="Lin W."/>
            <person name="Guo K."/>
            <person name="Jin S."/>
            <person name="Xu P."/>
            <person name="Storey K.B."/>
            <person name="Huan P."/>
            <person name="Zhang T."/>
            <person name="Zhou Y."/>
            <person name="Zhang J."/>
            <person name="Lin C."/>
            <person name="Li X."/>
            <person name="Xing L."/>
            <person name="Huo D."/>
            <person name="Sun M."/>
            <person name="Wang L."/>
            <person name="Mercier A."/>
            <person name="Li F."/>
            <person name="Yang H."/>
            <person name="Xiang J."/>
        </authorList>
    </citation>
    <scope>NUCLEOTIDE SEQUENCE [LARGE SCALE GENOMIC DNA]</scope>
    <source>
        <strain evidence="3">Shaxun</strain>
        <tissue evidence="3">Muscle</tissue>
    </source>
</reference>
<feature type="compositionally biased region" description="Basic and acidic residues" evidence="1">
    <location>
        <begin position="70"/>
        <end position="86"/>
    </location>
</feature>
<dbReference type="PANTHER" id="PTHR15508:SF8">
    <property type="entry name" value="LD24550P"/>
    <property type="match status" value="1"/>
</dbReference>
<dbReference type="CDD" id="cd02677">
    <property type="entry name" value="MIT_SNX15"/>
    <property type="match status" value="1"/>
</dbReference>
<feature type="compositionally biased region" description="Pro residues" evidence="1">
    <location>
        <begin position="215"/>
        <end position="232"/>
    </location>
</feature>
<dbReference type="AlphaFoldDB" id="A0A2G8LBH0"/>
<gene>
    <name evidence="3" type="ORF">BSL78_05574</name>
</gene>
<dbReference type="SUPFAM" id="SSF116846">
    <property type="entry name" value="MIT domain"/>
    <property type="match status" value="1"/>
</dbReference>
<keyword evidence="3" id="KW-0418">Kinase</keyword>
<feature type="region of interest" description="Disordered" evidence="1">
    <location>
        <begin position="186"/>
        <end position="234"/>
    </location>
</feature>
<dbReference type="Pfam" id="PF04212">
    <property type="entry name" value="MIT"/>
    <property type="match status" value="1"/>
</dbReference>
<evidence type="ECO:0000256" key="1">
    <source>
        <dbReference type="SAM" id="MobiDB-lite"/>
    </source>
</evidence>
<dbReference type="Proteomes" id="UP000230750">
    <property type="component" value="Unassembled WGS sequence"/>
</dbReference>
<dbReference type="InterPro" id="IPR036181">
    <property type="entry name" value="MIT_dom_sf"/>
</dbReference>
<feature type="region of interest" description="Disordered" evidence="1">
    <location>
        <begin position="106"/>
        <end position="165"/>
    </location>
</feature>
<dbReference type="GO" id="GO:0016301">
    <property type="term" value="F:kinase activity"/>
    <property type="evidence" value="ECO:0007669"/>
    <property type="project" value="UniProtKB-KW"/>
</dbReference>
<proteinExistence type="predicted"/>
<dbReference type="EMBL" id="MRZV01000140">
    <property type="protein sequence ID" value="PIK57510.1"/>
    <property type="molecule type" value="Genomic_DNA"/>
</dbReference>
<keyword evidence="4" id="KW-1185">Reference proteome</keyword>
<feature type="region of interest" description="Disordered" evidence="1">
    <location>
        <begin position="1"/>
        <end position="37"/>
    </location>
</feature>
<dbReference type="STRING" id="307972.A0A2G8LBH0"/>
<dbReference type="InterPro" id="IPR007330">
    <property type="entry name" value="MIT_dom"/>
</dbReference>
<accession>A0A2G8LBH0</accession>
<feature type="compositionally biased region" description="Basic and acidic residues" evidence="1">
    <location>
        <begin position="289"/>
        <end position="306"/>
    </location>
</feature>
<sequence length="449" mass="49729">MPEYDLYGHNAPGNGLDKLLPPRRRRSNYRKENKSSSIITTIESRFLSRPRRTSCGRDKRGGYHTHRKFNVRDGENAKVSRDGAEERREAGLLGGVWLHRQDEDEMEDNLEEDRGEGYVYDGGSDDRTTFSEDSLPNTPLPQLHDISVFDPLADGGDSSAGPTSPTLHTSNSWLFHAMDLCADLKGDSPDMSHESSLANSSTDLSSDSGITLQLPPVPDTPPLDGAVPPPQSSEPAILLISEDPDSSAAQRGLSRDQRSSMAQAYLRCIRAQEAADRDAQMDDSAGIVDSREETPNPSPQHEENRSRTVSGDSISKLVVTGEDDYLFKAGRAISMALQNEANGYYQAAFDSYKAGVSILLNGVAGETNKTRREAVRKKTAQYLMRAEDVYNNYLSEMDNSKRWESEILDMETDPSSEHLRGSIEELKNFKVLGVVDKVMLVLDMTSYKL</sequence>
<feature type="region of interest" description="Disordered" evidence="1">
    <location>
        <begin position="288"/>
        <end position="312"/>
    </location>
</feature>
<feature type="compositionally biased region" description="Low complexity" evidence="1">
    <location>
        <begin position="195"/>
        <end position="208"/>
    </location>
</feature>
<comment type="caution">
    <text evidence="3">The sequence shown here is derived from an EMBL/GenBank/DDBJ whole genome shotgun (WGS) entry which is preliminary data.</text>
</comment>
<feature type="domain" description="MIT" evidence="2">
    <location>
        <begin position="322"/>
        <end position="399"/>
    </location>
</feature>
<dbReference type="PANTHER" id="PTHR15508">
    <property type="entry name" value="RIBOSOMAL PROTEIN S6 KINASE"/>
    <property type="match status" value="1"/>
</dbReference>
<evidence type="ECO:0000259" key="2">
    <source>
        <dbReference type="SMART" id="SM00745"/>
    </source>
</evidence>
<organism evidence="3 4">
    <name type="scientific">Stichopus japonicus</name>
    <name type="common">Sea cucumber</name>
    <dbReference type="NCBI Taxonomy" id="307972"/>
    <lineage>
        <taxon>Eukaryota</taxon>
        <taxon>Metazoa</taxon>
        <taxon>Echinodermata</taxon>
        <taxon>Eleutherozoa</taxon>
        <taxon>Echinozoa</taxon>
        <taxon>Holothuroidea</taxon>
        <taxon>Aspidochirotacea</taxon>
        <taxon>Aspidochirotida</taxon>
        <taxon>Stichopodidae</taxon>
        <taxon>Apostichopus</taxon>
    </lineage>
</organism>
<dbReference type="InterPro" id="IPR051866">
    <property type="entry name" value="Intracell_Sig-Traffick_Protein"/>
</dbReference>
<feature type="region of interest" description="Disordered" evidence="1">
    <location>
        <begin position="49"/>
        <end position="86"/>
    </location>
</feature>